<feature type="transmembrane region" description="Helical" evidence="1">
    <location>
        <begin position="12"/>
        <end position="29"/>
    </location>
</feature>
<comment type="caution">
    <text evidence="2">The sequence shown here is derived from an EMBL/GenBank/DDBJ whole genome shotgun (WGS) entry which is preliminary data.</text>
</comment>
<proteinExistence type="predicted"/>
<name>A0A2H0VDI7_9BACT</name>
<protein>
    <submittedName>
        <fullName evidence="2">AmmeMemoRadiSam system protein B</fullName>
    </submittedName>
</protein>
<sequence>MKLTHEKLIIRSVILVVIVIVAFLMYYLIPGSGAPSLHQSYFSNQDFYDEAFEYANNNRVTGVDGDKIKGLVVNHHLLAPHFIARAINQVATDSKRVVVLLCPNHFSNGKFDINLSLSDWQTPYGILENESSLSDKLTDTGIVGNDEDVFEQEHGISGIVAFIKKALPNSKILPVVFKDRTTNDAMGEFVGFLESLLPDNALVIASVDFSHDLPSQISEFHDKKSVQVLSNFEIDNVDFLDVDSAPSLKVLFSFLEKRAATQFTLLDHSNSAVITKDDSQTETTSHITGFFSEGEAANHQDKSASLLFAGNIELSEEIKKSLLDNRPENQLAKFSRIFLGNDITVASVSADDPDGVFASASVLESKGVNVVYETGSDYVSETEVRGIRVGIYYQGDKNLSEHLAQDKIENLKSKNDFIIAILENPNSLDLTVQARRFVDFGANRVLVGGFEKGFEMEKYNKSKIYFNAISTISKESLAGEEKTGFSLGFEISETGGDDLIFPLTYGNGGIRLLPKDESDILISEIVES</sequence>
<accession>A0A2H0VDI7</accession>
<evidence type="ECO:0000313" key="2">
    <source>
        <dbReference type="EMBL" id="PIR97155.1"/>
    </source>
</evidence>
<reference evidence="3" key="1">
    <citation type="submission" date="2017-09" db="EMBL/GenBank/DDBJ databases">
        <title>Depth-based differentiation of microbial function through sediment-hosted aquifers and enrichment of novel symbionts in the deep terrestrial subsurface.</title>
        <authorList>
            <person name="Probst A.J."/>
            <person name="Ladd B."/>
            <person name="Jarett J.K."/>
            <person name="Geller-Mcgrath D.E."/>
            <person name="Sieber C.M.K."/>
            <person name="Emerson J.B."/>
            <person name="Anantharaman K."/>
            <person name="Thomas B.C."/>
            <person name="Malmstrom R."/>
            <person name="Stieglmeier M."/>
            <person name="Klingl A."/>
            <person name="Woyke T."/>
            <person name="Ryan C.M."/>
            <person name="Banfield J.F."/>
        </authorList>
    </citation>
    <scope>NUCLEOTIDE SEQUENCE [LARGE SCALE GENOMIC DNA]</scope>
</reference>
<dbReference type="InterPro" id="IPR002737">
    <property type="entry name" value="MEMO1_fam"/>
</dbReference>
<evidence type="ECO:0000256" key="1">
    <source>
        <dbReference type="SAM" id="Phobius"/>
    </source>
</evidence>
<dbReference type="AlphaFoldDB" id="A0A2H0VDI7"/>
<organism evidence="2 3">
    <name type="scientific">Candidatus Doudnabacteria bacterium CG10_big_fil_rev_8_21_14_0_10_41_10</name>
    <dbReference type="NCBI Taxonomy" id="1974551"/>
    <lineage>
        <taxon>Bacteria</taxon>
        <taxon>Candidatus Doudnaibacteriota</taxon>
    </lineage>
</organism>
<dbReference type="Gene3D" id="3.40.830.10">
    <property type="entry name" value="LigB-like"/>
    <property type="match status" value="1"/>
</dbReference>
<dbReference type="NCBIfam" id="TIGR04336">
    <property type="entry name" value="AmmeMemoSam_B"/>
    <property type="match status" value="1"/>
</dbReference>
<dbReference type="Pfam" id="PF01875">
    <property type="entry name" value="Memo"/>
    <property type="match status" value="1"/>
</dbReference>
<keyword evidence="1" id="KW-0472">Membrane</keyword>
<dbReference type="Proteomes" id="UP000230557">
    <property type="component" value="Unassembled WGS sequence"/>
</dbReference>
<keyword evidence="1" id="KW-0812">Transmembrane</keyword>
<evidence type="ECO:0000313" key="3">
    <source>
        <dbReference type="Proteomes" id="UP000230557"/>
    </source>
</evidence>
<keyword evidence="1" id="KW-1133">Transmembrane helix</keyword>
<gene>
    <name evidence="2" type="primary">amrB</name>
    <name evidence="2" type="ORF">COT91_02985</name>
</gene>
<dbReference type="EMBL" id="PFAJ01000042">
    <property type="protein sequence ID" value="PIR97155.1"/>
    <property type="molecule type" value="Genomic_DNA"/>
</dbReference>